<evidence type="ECO:0000313" key="2">
    <source>
        <dbReference type="Proteomes" id="UP000627838"/>
    </source>
</evidence>
<dbReference type="Pfam" id="PF15575">
    <property type="entry name" value="Imm49"/>
    <property type="match status" value="1"/>
</dbReference>
<protein>
    <recommendedName>
        <fullName evidence="3">Immunity protein 49 of polymorphic toxin system</fullName>
    </recommendedName>
</protein>
<dbReference type="InterPro" id="IPR029074">
    <property type="entry name" value="Imm49"/>
</dbReference>
<accession>A0ABR9JRC4</accession>
<dbReference type="RefSeq" id="WP_192759720.1">
    <property type="nucleotide sequence ID" value="NZ_JADBDZ010000001.1"/>
</dbReference>
<dbReference type="Proteomes" id="UP000627838">
    <property type="component" value="Unassembled WGS sequence"/>
</dbReference>
<proteinExistence type="predicted"/>
<dbReference type="EMBL" id="JADBDZ010000001">
    <property type="protein sequence ID" value="MBE1533119.1"/>
    <property type="molecule type" value="Genomic_DNA"/>
</dbReference>
<keyword evidence="2" id="KW-1185">Reference proteome</keyword>
<comment type="caution">
    <text evidence="1">The sequence shown here is derived from an EMBL/GenBank/DDBJ whole genome shotgun (WGS) entry which is preliminary data.</text>
</comment>
<name>A0ABR9JRC4_9ACTN</name>
<gene>
    <name evidence="1" type="ORF">H4W34_002952</name>
</gene>
<reference evidence="1 2" key="1">
    <citation type="submission" date="2020-10" db="EMBL/GenBank/DDBJ databases">
        <title>Sequencing the genomes of 1000 actinobacteria strains.</title>
        <authorList>
            <person name="Klenk H.-P."/>
        </authorList>
    </citation>
    <scope>NUCLEOTIDE SEQUENCE [LARGE SCALE GENOMIC DNA]</scope>
    <source>
        <strain evidence="1 2">DSM 46744</strain>
    </source>
</reference>
<evidence type="ECO:0000313" key="1">
    <source>
        <dbReference type="EMBL" id="MBE1533119.1"/>
    </source>
</evidence>
<organism evidence="1 2">
    <name type="scientific">Actinomadura algeriensis</name>
    <dbReference type="NCBI Taxonomy" id="1679523"/>
    <lineage>
        <taxon>Bacteria</taxon>
        <taxon>Bacillati</taxon>
        <taxon>Actinomycetota</taxon>
        <taxon>Actinomycetes</taxon>
        <taxon>Streptosporangiales</taxon>
        <taxon>Thermomonosporaceae</taxon>
        <taxon>Actinomadura</taxon>
    </lineage>
</organism>
<sequence length="318" mass="35477">MEIARHQVSEQLIARAVDDIQGRVATRHHRLRWDDLTLKGLRDTRDEILDHVAARTLSDPALSATEAHLALRTAASCSAGVLDLSLWPEGDFYIEFPLITDYLDLIDGNTNDRERFNAPEAINTVNLTFAGEARRIPSVSEWSDAFALCLLGSEFRHPWRYHLILRGEVASEIRSEATDPAAVAEMDALCAYVDRTMRRLDGPDPMERLRKPDADERARAARRLDDAGPLTPDQRLLRVLLDDDRPAFDRALADRLTEYRDTVGDDPAPRSLLPLATIVLAKLAVLVHGWDLDVRSGYLPEALLRLPAPADPAVSSTP</sequence>
<evidence type="ECO:0008006" key="3">
    <source>
        <dbReference type="Google" id="ProtNLM"/>
    </source>
</evidence>